<dbReference type="AlphaFoldDB" id="Q564T5"/>
<dbReference type="EMBL" id="BX284601">
    <property type="protein sequence ID" value="CAI79202.1"/>
    <property type="molecule type" value="Genomic_DNA"/>
</dbReference>
<dbReference type="HOGENOM" id="CLU_1556654_0_0_1"/>
<dbReference type="RefSeq" id="NP_001021510.1">
    <property type="nucleotide sequence ID" value="NM_001026339.1"/>
</dbReference>
<dbReference type="AGR" id="WB:WBGene00044250"/>
<sequence>MRSNIPTCILFLVATALTQSLIVTGKQLDYDASVPVNDVGFHVDRAKSHGLESTIHGRKVGDASIPIKSRVDRASNDLRDFTACSVVLYDAKFTNKDINEYIKLWKNKEFHRIFYISINVPQGKEFKLEEVIAGIEGFEEIENDSTKMTRDDGKVANVSVLEVGQQIRIVID</sequence>
<dbReference type="KEGG" id="cel:CELE_F56G4.7"/>
<proteinExistence type="predicted"/>
<dbReference type="PaxDb" id="6239-F56G4.7"/>
<dbReference type="Proteomes" id="UP000001940">
    <property type="component" value="Chromosome I"/>
</dbReference>
<accession>Q564T5</accession>
<dbReference type="CTD" id="3565060"/>
<keyword evidence="4" id="KW-1185">Reference proteome</keyword>
<evidence type="ECO:0000259" key="2">
    <source>
        <dbReference type="Pfam" id="PF07735"/>
    </source>
</evidence>
<feature type="signal peptide" evidence="1">
    <location>
        <begin position="1"/>
        <end position="20"/>
    </location>
</feature>
<dbReference type="InParanoid" id="Q564T5"/>
<dbReference type="OrthoDB" id="5869121at2759"/>
<evidence type="ECO:0000256" key="1">
    <source>
        <dbReference type="SAM" id="SignalP"/>
    </source>
</evidence>
<gene>
    <name evidence="3" type="ORF">CELE_F56G4.7</name>
    <name evidence="3 5" type="ORF">F56G4.7</name>
</gene>
<dbReference type="Pfam" id="PF07735">
    <property type="entry name" value="FBA_2"/>
    <property type="match status" value="1"/>
</dbReference>
<name>Q564T5_CAEEL</name>
<keyword evidence="1" id="KW-0732">Signal</keyword>
<feature type="chain" id="PRO_5004250652" evidence="1">
    <location>
        <begin position="21"/>
        <end position="172"/>
    </location>
</feature>
<dbReference type="InterPro" id="IPR012885">
    <property type="entry name" value="F-box_Sdz-33"/>
</dbReference>
<feature type="domain" description="Sdz-33 F-box" evidence="2">
    <location>
        <begin position="76"/>
        <end position="118"/>
    </location>
</feature>
<dbReference type="GeneID" id="3565060"/>
<dbReference type="WormBase" id="F56G4.7">
    <property type="protein sequence ID" value="CE38373"/>
    <property type="gene ID" value="WBGene00044250"/>
</dbReference>
<protein>
    <submittedName>
        <fullName evidence="3">F-box associated domain-containing protein</fullName>
    </submittedName>
</protein>
<reference evidence="3 4" key="1">
    <citation type="journal article" date="1998" name="Science">
        <title>Genome sequence of the nematode C. elegans: a platform for investigating biology.</title>
        <authorList>
            <consortium name="The C. elegans sequencing consortium"/>
            <person name="Sulson J.E."/>
            <person name="Waterston R."/>
        </authorList>
    </citation>
    <scope>NUCLEOTIDE SEQUENCE [LARGE SCALE GENOMIC DNA]</scope>
    <source>
        <strain evidence="3 4">Bristol N2</strain>
    </source>
</reference>
<dbReference type="SMR" id="Q564T5"/>
<dbReference type="UCSC" id="F56G4.7">
    <property type="organism name" value="c. elegans"/>
</dbReference>
<evidence type="ECO:0000313" key="5">
    <source>
        <dbReference type="WormBase" id="F56G4.7"/>
    </source>
</evidence>
<dbReference type="PANTHER" id="PTHR21503">
    <property type="entry name" value="F-BOX-CONTAINING HYPOTHETICAL PROTEIN C.ELEGANS"/>
    <property type="match status" value="1"/>
</dbReference>
<dbReference type="PANTHER" id="PTHR21503:SF48">
    <property type="entry name" value="F-BOX ASSOCIATED DOMAIN-CONTAINING PROTEIN-RELATED"/>
    <property type="match status" value="1"/>
</dbReference>
<evidence type="ECO:0000313" key="3">
    <source>
        <dbReference type="EMBL" id="CAI79202.1"/>
    </source>
</evidence>
<organism evidence="3 4">
    <name type="scientific">Caenorhabditis elegans</name>
    <dbReference type="NCBI Taxonomy" id="6239"/>
    <lineage>
        <taxon>Eukaryota</taxon>
        <taxon>Metazoa</taxon>
        <taxon>Ecdysozoa</taxon>
        <taxon>Nematoda</taxon>
        <taxon>Chromadorea</taxon>
        <taxon>Rhabditida</taxon>
        <taxon>Rhabditina</taxon>
        <taxon>Rhabditomorpha</taxon>
        <taxon>Rhabditoidea</taxon>
        <taxon>Rhabditidae</taxon>
        <taxon>Peloderinae</taxon>
        <taxon>Caenorhabditis</taxon>
    </lineage>
</organism>
<evidence type="ECO:0000313" key="4">
    <source>
        <dbReference type="Proteomes" id="UP000001940"/>
    </source>
</evidence>
<dbReference type="Bgee" id="WBGene00044250">
    <property type="expression patterns" value="Expressed in adult organism and 1 other cell type or tissue"/>
</dbReference>